<keyword evidence="2" id="KW-0804">Transcription</keyword>
<dbReference type="InterPro" id="IPR029016">
    <property type="entry name" value="GAF-like_dom_sf"/>
</dbReference>
<proteinExistence type="predicted"/>
<feature type="domain" description="ANTAR" evidence="3">
    <location>
        <begin position="143"/>
        <end position="204"/>
    </location>
</feature>
<gene>
    <name evidence="4" type="ORF">RWH44_02595</name>
</gene>
<keyword evidence="5" id="KW-1185">Reference proteome</keyword>
<dbReference type="RefSeq" id="WP_316003367.1">
    <property type="nucleotide sequence ID" value="NZ_JAWDIT010000001.1"/>
</dbReference>
<dbReference type="InterPro" id="IPR003018">
    <property type="entry name" value="GAF"/>
</dbReference>
<dbReference type="SUPFAM" id="SSF55781">
    <property type="entry name" value="GAF domain-like"/>
    <property type="match status" value="1"/>
</dbReference>
<dbReference type="InterPro" id="IPR005561">
    <property type="entry name" value="ANTAR"/>
</dbReference>
<dbReference type="Pfam" id="PF13185">
    <property type="entry name" value="GAF_2"/>
    <property type="match status" value="1"/>
</dbReference>
<evidence type="ECO:0000256" key="1">
    <source>
        <dbReference type="ARBA" id="ARBA00023015"/>
    </source>
</evidence>
<dbReference type="PIRSF" id="PIRSF036625">
    <property type="entry name" value="GAF_ANTAR"/>
    <property type="match status" value="1"/>
</dbReference>
<reference evidence="4 5" key="1">
    <citation type="submission" date="2023-09" db="EMBL/GenBank/DDBJ databases">
        <title>Microbacterium fusihabitans sp. nov., Microbacterium phycihabitans sp. nov., and Microbacterium cervinum sp. nov., isolated from dried seaweeds of beach.</title>
        <authorList>
            <person name="Lee S.D."/>
        </authorList>
    </citation>
    <scope>NUCLEOTIDE SEQUENCE [LARGE SCALE GENOMIC DNA]</scope>
    <source>
        <strain evidence="4 5">KSW2-29</strain>
    </source>
</reference>
<evidence type="ECO:0000259" key="3">
    <source>
        <dbReference type="PROSITE" id="PS50921"/>
    </source>
</evidence>
<name>A0ABU3SIM8_9MICO</name>
<dbReference type="InterPro" id="IPR036388">
    <property type="entry name" value="WH-like_DNA-bd_sf"/>
</dbReference>
<dbReference type="EMBL" id="JAWDIT010000001">
    <property type="protein sequence ID" value="MDU0344584.1"/>
    <property type="molecule type" value="Genomic_DNA"/>
</dbReference>
<dbReference type="InterPro" id="IPR012074">
    <property type="entry name" value="GAF_ANTAR"/>
</dbReference>
<keyword evidence="1" id="KW-0805">Transcription regulation</keyword>
<comment type="caution">
    <text evidence="4">The sequence shown here is derived from an EMBL/GenBank/DDBJ whole genome shotgun (WGS) entry which is preliminary data.</text>
</comment>
<dbReference type="Proteomes" id="UP001261125">
    <property type="component" value="Unassembled WGS sequence"/>
</dbReference>
<dbReference type="PROSITE" id="PS50921">
    <property type="entry name" value="ANTAR"/>
    <property type="match status" value="1"/>
</dbReference>
<dbReference type="Pfam" id="PF03861">
    <property type="entry name" value="ANTAR"/>
    <property type="match status" value="1"/>
</dbReference>
<evidence type="ECO:0000313" key="5">
    <source>
        <dbReference type="Proteomes" id="UP001261125"/>
    </source>
</evidence>
<dbReference type="SMART" id="SM01012">
    <property type="entry name" value="ANTAR"/>
    <property type="match status" value="1"/>
</dbReference>
<dbReference type="Gene3D" id="1.10.10.10">
    <property type="entry name" value="Winged helix-like DNA-binding domain superfamily/Winged helix DNA-binding domain"/>
    <property type="match status" value="1"/>
</dbReference>
<sequence length="212" mass="22508">MLEFPLYTSLCEWFVSTLPVEHAAISTLGEPFELETVCASDAVAAELERIQLDGGAGPCWHAKATGTPALLPDLRHGEDFSWPAFVDAAESFAVRSAYAFPMSVGAVDVGVVDLYATRAHALDSREVEAAWAMADIAAVRVVDHLLSNLGASSPPAGSPKRSIHQATGMVMAQLGIPSDDAFVVIRAHAFATGRTVSDIAEAIIRREIDFSA</sequence>
<dbReference type="Gene3D" id="3.30.450.40">
    <property type="match status" value="1"/>
</dbReference>
<evidence type="ECO:0000313" key="4">
    <source>
        <dbReference type="EMBL" id="MDU0344584.1"/>
    </source>
</evidence>
<accession>A0ABU3SIM8</accession>
<organism evidence="4 5">
    <name type="scientific">Microbacterium phycohabitans</name>
    <dbReference type="NCBI Taxonomy" id="3075993"/>
    <lineage>
        <taxon>Bacteria</taxon>
        <taxon>Bacillati</taxon>
        <taxon>Actinomycetota</taxon>
        <taxon>Actinomycetes</taxon>
        <taxon>Micrococcales</taxon>
        <taxon>Microbacteriaceae</taxon>
        <taxon>Microbacterium</taxon>
    </lineage>
</organism>
<protein>
    <submittedName>
        <fullName evidence="4">ANTAR domain-containing protein</fullName>
    </submittedName>
</protein>
<evidence type="ECO:0000256" key="2">
    <source>
        <dbReference type="ARBA" id="ARBA00023163"/>
    </source>
</evidence>